<protein>
    <recommendedName>
        <fullName evidence="5">Pectinesterase inhibitor domain-containing protein</fullName>
    </recommendedName>
</protein>
<name>A0A2H5PZR7_CITUN</name>
<comment type="similarity">
    <text evidence="3">Belongs to the PMEI family.</text>
</comment>
<keyword evidence="7" id="KW-1185">Reference proteome</keyword>
<dbReference type="Proteomes" id="UP000236630">
    <property type="component" value="Unassembled WGS sequence"/>
</dbReference>
<dbReference type="PANTHER" id="PTHR35357:SF17">
    <property type="entry name" value="PECTINESTERASE INHIBITOR 12"/>
    <property type="match status" value="1"/>
</dbReference>
<evidence type="ECO:0000256" key="4">
    <source>
        <dbReference type="SAM" id="SignalP"/>
    </source>
</evidence>
<dbReference type="Gene3D" id="1.20.140.40">
    <property type="entry name" value="Invertase/pectin methylesterase inhibitor family protein"/>
    <property type="match status" value="1"/>
</dbReference>
<evidence type="ECO:0000256" key="1">
    <source>
        <dbReference type="ARBA" id="ARBA00022729"/>
    </source>
</evidence>
<feature type="signal peptide" evidence="4">
    <location>
        <begin position="1"/>
        <end position="31"/>
    </location>
</feature>
<keyword evidence="2" id="KW-1015">Disulfide bond</keyword>
<dbReference type="SUPFAM" id="SSF101148">
    <property type="entry name" value="Plant invertase/pectin methylesterase inhibitor"/>
    <property type="match status" value="1"/>
</dbReference>
<dbReference type="STRING" id="55188.A0A2H5PZR7"/>
<dbReference type="CDD" id="cd15795">
    <property type="entry name" value="PMEI-Pla_a_1_like"/>
    <property type="match status" value="1"/>
</dbReference>
<evidence type="ECO:0000256" key="3">
    <source>
        <dbReference type="ARBA" id="ARBA00038471"/>
    </source>
</evidence>
<evidence type="ECO:0000259" key="5">
    <source>
        <dbReference type="SMART" id="SM00856"/>
    </source>
</evidence>
<accession>A0A2H5PZR7</accession>
<dbReference type="InterPro" id="IPR006501">
    <property type="entry name" value="Pectinesterase_inhib_dom"/>
</dbReference>
<dbReference type="Pfam" id="PF04043">
    <property type="entry name" value="PMEI"/>
    <property type="match status" value="1"/>
</dbReference>
<feature type="chain" id="PRO_5014137169" description="Pectinesterase inhibitor domain-containing protein" evidence="4">
    <location>
        <begin position="32"/>
        <end position="187"/>
    </location>
</feature>
<reference evidence="6 7" key="1">
    <citation type="journal article" date="2017" name="Front. Genet.">
        <title>Draft sequencing of the heterozygous diploid genome of Satsuma (Citrus unshiu Marc.) using a hybrid assembly approach.</title>
        <authorList>
            <person name="Shimizu T."/>
            <person name="Tanizawa Y."/>
            <person name="Mochizuki T."/>
            <person name="Nagasaki H."/>
            <person name="Yoshioka T."/>
            <person name="Toyoda A."/>
            <person name="Fujiyama A."/>
            <person name="Kaminuma E."/>
            <person name="Nakamura Y."/>
        </authorList>
    </citation>
    <scope>NUCLEOTIDE SEQUENCE [LARGE SCALE GENOMIC DNA]</scope>
    <source>
        <strain evidence="7">cv. Miyagawa wase</strain>
    </source>
</reference>
<dbReference type="NCBIfam" id="TIGR01614">
    <property type="entry name" value="PME_inhib"/>
    <property type="match status" value="1"/>
</dbReference>
<proteinExistence type="inferred from homology"/>
<sequence length="187" mass="21069">MWPNSSPFSIHLFLSLFFFFLFVCSFHGITGHNIVHETCKKCAQNDPNISHNFCVTSLQADAKSQCANLGELGMISMKLTRENVTKTRSYIKDLLKKKKLDPFMRACLHDCFDLYSDAVPTLKQAMKDYKAKQYEDANIGVSSVVDACTTCEDGFKENQGAVSPLTKRNYDAFQLSVISLSIINMLK</sequence>
<dbReference type="InterPro" id="IPR035513">
    <property type="entry name" value="Invertase/methylesterase_inhib"/>
</dbReference>
<dbReference type="EMBL" id="BDQV01000171">
    <property type="protein sequence ID" value="GAY57887.1"/>
    <property type="molecule type" value="Genomic_DNA"/>
</dbReference>
<gene>
    <name evidence="6" type="ORF">CUMW_182920</name>
</gene>
<keyword evidence="1 4" id="KW-0732">Signal</keyword>
<feature type="domain" description="Pectinesterase inhibitor" evidence="5">
    <location>
        <begin position="30"/>
        <end position="182"/>
    </location>
</feature>
<dbReference type="SMART" id="SM00856">
    <property type="entry name" value="PMEI"/>
    <property type="match status" value="1"/>
</dbReference>
<dbReference type="FunFam" id="1.20.140.40:FF:000002">
    <property type="entry name" value="Putative invertase inhibitor"/>
    <property type="match status" value="1"/>
</dbReference>
<dbReference type="GO" id="GO:0005576">
    <property type="term" value="C:extracellular region"/>
    <property type="evidence" value="ECO:0007669"/>
    <property type="project" value="UniProtKB-ARBA"/>
</dbReference>
<dbReference type="PANTHER" id="PTHR35357">
    <property type="entry name" value="OS02G0537100 PROTEIN"/>
    <property type="match status" value="1"/>
</dbReference>
<evidence type="ECO:0000256" key="2">
    <source>
        <dbReference type="ARBA" id="ARBA00023157"/>
    </source>
</evidence>
<dbReference type="InterPro" id="IPR034088">
    <property type="entry name" value="Pla_a_1-like"/>
</dbReference>
<dbReference type="GO" id="GO:0004857">
    <property type="term" value="F:enzyme inhibitor activity"/>
    <property type="evidence" value="ECO:0007669"/>
    <property type="project" value="InterPro"/>
</dbReference>
<dbReference type="AlphaFoldDB" id="A0A2H5PZR7"/>
<organism evidence="6 7">
    <name type="scientific">Citrus unshiu</name>
    <name type="common">Satsuma mandarin</name>
    <name type="synonym">Citrus nobilis var. unshiu</name>
    <dbReference type="NCBI Taxonomy" id="55188"/>
    <lineage>
        <taxon>Eukaryota</taxon>
        <taxon>Viridiplantae</taxon>
        <taxon>Streptophyta</taxon>
        <taxon>Embryophyta</taxon>
        <taxon>Tracheophyta</taxon>
        <taxon>Spermatophyta</taxon>
        <taxon>Magnoliopsida</taxon>
        <taxon>eudicotyledons</taxon>
        <taxon>Gunneridae</taxon>
        <taxon>Pentapetalae</taxon>
        <taxon>rosids</taxon>
        <taxon>malvids</taxon>
        <taxon>Sapindales</taxon>
        <taxon>Rutaceae</taxon>
        <taxon>Aurantioideae</taxon>
        <taxon>Citrus</taxon>
    </lineage>
</organism>
<evidence type="ECO:0000313" key="6">
    <source>
        <dbReference type="EMBL" id="GAY57887.1"/>
    </source>
</evidence>
<evidence type="ECO:0000313" key="7">
    <source>
        <dbReference type="Proteomes" id="UP000236630"/>
    </source>
</evidence>
<comment type="caution">
    <text evidence="6">The sequence shown here is derived from an EMBL/GenBank/DDBJ whole genome shotgun (WGS) entry which is preliminary data.</text>
</comment>